<dbReference type="GO" id="GO:0008855">
    <property type="term" value="F:exodeoxyribonuclease VII activity"/>
    <property type="evidence" value="ECO:0007669"/>
    <property type="project" value="UniProtKB-UniRule"/>
</dbReference>
<dbReference type="Proteomes" id="UP000001052">
    <property type="component" value="Chromosome"/>
</dbReference>
<comment type="similarity">
    <text evidence="1 6">Belongs to the XseB family.</text>
</comment>
<protein>
    <recommendedName>
        <fullName evidence="6">Exodeoxyribonuclease 7 small subunit</fullName>
        <ecNumber evidence="6">3.1.11.6</ecNumber>
    </recommendedName>
    <alternativeName>
        <fullName evidence="6">Exodeoxyribonuclease VII small subunit</fullName>
        <shortName evidence="6">Exonuclease VII small subunit</shortName>
    </alternativeName>
</protein>
<reference evidence="8" key="1">
    <citation type="submission" date="2009-09" db="EMBL/GenBank/DDBJ databases">
        <title>The complete chromosome of Desulfohalobium retbaense DSM 5692.</title>
        <authorList>
            <consortium name="US DOE Joint Genome Institute (JGI-PGF)"/>
            <person name="Lucas S."/>
            <person name="Copeland A."/>
            <person name="Lapidus A."/>
            <person name="Glavina del Rio T."/>
            <person name="Dalin E."/>
            <person name="Tice H."/>
            <person name="Bruce D."/>
            <person name="Goodwin L."/>
            <person name="Pitluck S."/>
            <person name="Kyrpides N."/>
            <person name="Mavromatis K."/>
            <person name="Ivanova N."/>
            <person name="Mikhailova N."/>
            <person name="Munk A.C."/>
            <person name="Brettin T."/>
            <person name="Detter J.C."/>
            <person name="Han C."/>
            <person name="Tapia R."/>
            <person name="Larimer F."/>
            <person name="Land M."/>
            <person name="Hauser L."/>
            <person name="Markowitz V."/>
            <person name="Cheng J.-F."/>
            <person name="Hugenholtz P."/>
            <person name="Woyke T."/>
            <person name="Wu D."/>
            <person name="Spring S."/>
            <person name="Klenk H.-P."/>
            <person name="Eisen J.A."/>
        </authorList>
    </citation>
    <scope>NUCLEOTIDE SEQUENCE [LARGE SCALE GENOMIC DNA]</scope>
    <source>
        <strain evidence="8">DSM 5692</strain>
    </source>
</reference>
<keyword evidence="2 6" id="KW-0963">Cytoplasm</keyword>
<name>C8X3P7_DESRD</name>
<keyword evidence="8" id="KW-1185">Reference proteome</keyword>
<keyword evidence="5 6" id="KW-0269">Exonuclease</keyword>
<comment type="subunit">
    <text evidence="6">Heterooligomer composed of large and small subunits.</text>
</comment>
<dbReference type="OrthoDB" id="5340035at2"/>
<dbReference type="AlphaFoldDB" id="C8X3P7"/>
<dbReference type="Gene3D" id="1.10.287.1040">
    <property type="entry name" value="Exonuclease VII, small subunit"/>
    <property type="match status" value="1"/>
</dbReference>
<organism evidence="7 8">
    <name type="scientific">Desulfohalobium retbaense (strain ATCC 49708 / DSM 5692 / JCM 16813 / HR100)</name>
    <dbReference type="NCBI Taxonomy" id="485915"/>
    <lineage>
        <taxon>Bacteria</taxon>
        <taxon>Pseudomonadati</taxon>
        <taxon>Thermodesulfobacteriota</taxon>
        <taxon>Desulfovibrionia</taxon>
        <taxon>Desulfovibrionales</taxon>
        <taxon>Desulfohalobiaceae</taxon>
        <taxon>Desulfohalobium</taxon>
    </lineage>
</organism>
<dbReference type="RefSeq" id="WP_015752187.1">
    <property type="nucleotide sequence ID" value="NC_013223.1"/>
</dbReference>
<dbReference type="STRING" id="485915.Dret_1760"/>
<dbReference type="PIRSF" id="PIRSF006488">
    <property type="entry name" value="Exonuc_VII_S"/>
    <property type="match status" value="1"/>
</dbReference>
<comment type="catalytic activity">
    <reaction evidence="6">
        <text>Exonucleolytic cleavage in either 5'- to 3'- or 3'- to 5'-direction to yield nucleoside 5'-phosphates.</text>
        <dbReference type="EC" id="3.1.11.6"/>
    </reaction>
</comment>
<sequence>MTTASTESDQAQWDFEQRLERLQAIVSRLEEENVPLEEGVALFKEGSELAQQCRRQLQEAKHQVEIYAQGVLEEFDPEQGGGGGDAETAS</sequence>
<gene>
    <name evidence="6" type="primary">xseB</name>
    <name evidence="7" type="ordered locus">Dret_1760</name>
</gene>
<evidence type="ECO:0000256" key="3">
    <source>
        <dbReference type="ARBA" id="ARBA00022722"/>
    </source>
</evidence>
<proteinExistence type="inferred from homology"/>
<dbReference type="eggNOG" id="COG1722">
    <property type="taxonomic scope" value="Bacteria"/>
</dbReference>
<evidence type="ECO:0000256" key="2">
    <source>
        <dbReference type="ARBA" id="ARBA00022490"/>
    </source>
</evidence>
<dbReference type="NCBIfam" id="TIGR01280">
    <property type="entry name" value="xseB"/>
    <property type="match status" value="1"/>
</dbReference>
<evidence type="ECO:0000313" key="7">
    <source>
        <dbReference type="EMBL" id="ACV69044.1"/>
    </source>
</evidence>
<keyword evidence="4 6" id="KW-0378">Hydrolase</keyword>
<dbReference type="EC" id="3.1.11.6" evidence="6"/>
<dbReference type="KEGG" id="drt:Dret_1760"/>
<dbReference type="HAMAP" id="MF_00337">
    <property type="entry name" value="Exonuc_7_S"/>
    <property type="match status" value="1"/>
</dbReference>
<evidence type="ECO:0000256" key="6">
    <source>
        <dbReference type="HAMAP-Rule" id="MF_00337"/>
    </source>
</evidence>
<accession>C8X3P7</accession>
<evidence type="ECO:0000256" key="4">
    <source>
        <dbReference type="ARBA" id="ARBA00022801"/>
    </source>
</evidence>
<dbReference type="Pfam" id="PF02609">
    <property type="entry name" value="Exonuc_VII_S"/>
    <property type="match status" value="1"/>
</dbReference>
<dbReference type="GO" id="GO:0006308">
    <property type="term" value="P:DNA catabolic process"/>
    <property type="evidence" value="ECO:0007669"/>
    <property type="project" value="UniProtKB-UniRule"/>
</dbReference>
<dbReference type="HOGENOM" id="CLU_145918_2_2_7"/>
<comment type="function">
    <text evidence="6">Bidirectionally degrades single-stranded DNA into large acid-insoluble oligonucleotides, which are then degraded further into small acid-soluble oligonucleotides.</text>
</comment>
<reference evidence="7 8" key="2">
    <citation type="journal article" date="2010" name="Stand. Genomic Sci.">
        <title>Complete genome sequence of Desulfohalobium retbaense type strain (HR(100)).</title>
        <authorList>
            <person name="Spring S."/>
            <person name="Nolan M."/>
            <person name="Lapidus A."/>
            <person name="Glavina Del Rio T."/>
            <person name="Copeland A."/>
            <person name="Tice H."/>
            <person name="Cheng J.F."/>
            <person name="Lucas S."/>
            <person name="Land M."/>
            <person name="Chen F."/>
            <person name="Bruce D."/>
            <person name="Goodwin L."/>
            <person name="Pitluck S."/>
            <person name="Ivanova N."/>
            <person name="Mavromatis K."/>
            <person name="Mikhailova N."/>
            <person name="Pati A."/>
            <person name="Chen A."/>
            <person name="Palaniappan K."/>
            <person name="Hauser L."/>
            <person name="Chang Y.J."/>
            <person name="Jeffries C.D."/>
            <person name="Munk C."/>
            <person name="Kiss H."/>
            <person name="Chain P."/>
            <person name="Han C."/>
            <person name="Brettin T."/>
            <person name="Detter J.C."/>
            <person name="Schuler E."/>
            <person name="Goker M."/>
            <person name="Rohde M."/>
            <person name="Bristow J."/>
            <person name="Eisen J.A."/>
            <person name="Markowitz V."/>
            <person name="Hugenholtz P."/>
            <person name="Kyrpides N.C."/>
            <person name="Klenk H.P."/>
        </authorList>
    </citation>
    <scope>NUCLEOTIDE SEQUENCE [LARGE SCALE GENOMIC DNA]</scope>
    <source>
        <strain evidence="7 8">DSM 5692</strain>
    </source>
</reference>
<dbReference type="EMBL" id="CP001734">
    <property type="protein sequence ID" value="ACV69044.1"/>
    <property type="molecule type" value="Genomic_DNA"/>
</dbReference>
<dbReference type="SUPFAM" id="SSF116842">
    <property type="entry name" value="XseB-like"/>
    <property type="match status" value="1"/>
</dbReference>
<dbReference type="InterPro" id="IPR003761">
    <property type="entry name" value="Exonuc_VII_S"/>
</dbReference>
<evidence type="ECO:0000256" key="5">
    <source>
        <dbReference type="ARBA" id="ARBA00022839"/>
    </source>
</evidence>
<comment type="subcellular location">
    <subcellularLocation>
        <location evidence="6">Cytoplasm</location>
    </subcellularLocation>
</comment>
<dbReference type="GO" id="GO:0005829">
    <property type="term" value="C:cytosol"/>
    <property type="evidence" value="ECO:0007669"/>
    <property type="project" value="TreeGrafter"/>
</dbReference>
<evidence type="ECO:0000313" key="8">
    <source>
        <dbReference type="Proteomes" id="UP000001052"/>
    </source>
</evidence>
<keyword evidence="3 6" id="KW-0540">Nuclease</keyword>
<dbReference type="PANTHER" id="PTHR34137">
    <property type="entry name" value="EXODEOXYRIBONUCLEASE 7 SMALL SUBUNIT"/>
    <property type="match status" value="1"/>
</dbReference>
<dbReference type="InterPro" id="IPR037004">
    <property type="entry name" value="Exonuc_VII_ssu_sf"/>
</dbReference>
<dbReference type="PANTHER" id="PTHR34137:SF1">
    <property type="entry name" value="EXODEOXYRIBONUCLEASE 7 SMALL SUBUNIT"/>
    <property type="match status" value="1"/>
</dbReference>
<dbReference type="GO" id="GO:0009318">
    <property type="term" value="C:exodeoxyribonuclease VII complex"/>
    <property type="evidence" value="ECO:0007669"/>
    <property type="project" value="UniProtKB-UniRule"/>
</dbReference>
<evidence type="ECO:0000256" key="1">
    <source>
        <dbReference type="ARBA" id="ARBA00009998"/>
    </source>
</evidence>